<protein>
    <recommendedName>
        <fullName evidence="3">Aminotransferase class I/classII large domain-containing protein</fullName>
    </recommendedName>
</protein>
<name>X1JF45_9ZZZZ</name>
<dbReference type="GO" id="GO:0016740">
    <property type="term" value="F:transferase activity"/>
    <property type="evidence" value="ECO:0007669"/>
    <property type="project" value="UniProtKB-KW"/>
</dbReference>
<dbReference type="AlphaFoldDB" id="X1JF45"/>
<comment type="cofactor">
    <cofactor evidence="1">
        <name>pyridoxal 5'-phosphate</name>
        <dbReference type="ChEBI" id="CHEBI:597326"/>
    </cofactor>
</comment>
<evidence type="ECO:0000259" key="3">
    <source>
        <dbReference type="Pfam" id="PF00155"/>
    </source>
</evidence>
<keyword evidence="2" id="KW-0808">Transferase</keyword>
<dbReference type="Gene3D" id="3.40.640.10">
    <property type="entry name" value="Type I PLP-dependent aspartate aminotransferase-like (Major domain)"/>
    <property type="match status" value="1"/>
</dbReference>
<dbReference type="PANTHER" id="PTHR13693">
    <property type="entry name" value="CLASS II AMINOTRANSFERASE/8-AMINO-7-OXONONANOATE SYNTHASE"/>
    <property type="match status" value="1"/>
</dbReference>
<reference evidence="4" key="1">
    <citation type="journal article" date="2014" name="Front. Microbiol.">
        <title>High frequency of phylogenetically diverse reductive dehalogenase-homologous genes in deep subseafloor sedimentary metagenomes.</title>
        <authorList>
            <person name="Kawai M."/>
            <person name="Futagami T."/>
            <person name="Toyoda A."/>
            <person name="Takaki Y."/>
            <person name="Nishi S."/>
            <person name="Hori S."/>
            <person name="Arai W."/>
            <person name="Tsubouchi T."/>
            <person name="Morono Y."/>
            <person name="Uchiyama I."/>
            <person name="Ito T."/>
            <person name="Fujiyama A."/>
            <person name="Inagaki F."/>
            <person name="Takami H."/>
        </authorList>
    </citation>
    <scope>NUCLEOTIDE SEQUENCE</scope>
    <source>
        <strain evidence="4">Expedition CK06-06</strain>
    </source>
</reference>
<proteinExistence type="predicted"/>
<comment type="caution">
    <text evidence="4">The sequence shown here is derived from an EMBL/GenBank/DDBJ whole genome shotgun (WGS) entry which is preliminary data.</text>
</comment>
<dbReference type="EMBL" id="BARU01046691">
    <property type="protein sequence ID" value="GAH92602.1"/>
    <property type="molecule type" value="Genomic_DNA"/>
</dbReference>
<evidence type="ECO:0000313" key="4">
    <source>
        <dbReference type="EMBL" id="GAH92602.1"/>
    </source>
</evidence>
<dbReference type="GO" id="GO:0030170">
    <property type="term" value="F:pyridoxal phosphate binding"/>
    <property type="evidence" value="ECO:0007669"/>
    <property type="project" value="InterPro"/>
</dbReference>
<gene>
    <name evidence="4" type="ORF">S03H2_70311</name>
</gene>
<feature type="domain" description="Aminotransferase class I/classII large" evidence="3">
    <location>
        <begin position="12"/>
        <end position="75"/>
    </location>
</feature>
<evidence type="ECO:0000256" key="2">
    <source>
        <dbReference type="ARBA" id="ARBA00022679"/>
    </source>
</evidence>
<dbReference type="InterPro" id="IPR015421">
    <property type="entry name" value="PyrdxlP-dep_Trfase_major"/>
</dbReference>
<organism evidence="4">
    <name type="scientific">marine sediment metagenome</name>
    <dbReference type="NCBI Taxonomy" id="412755"/>
    <lineage>
        <taxon>unclassified sequences</taxon>
        <taxon>metagenomes</taxon>
        <taxon>ecological metagenomes</taxon>
    </lineage>
</organism>
<dbReference type="Pfam" id="PF00155">
    <property type="entry name" value="Aminotran_1_2"/>
    <property type="match status" value="1"/>
</dbReference>
<evidence type="ECO:0000256" key="1">
    <source>
        <dbReference type="ARBA" id="ARBA00001933"/>
    </source>
</evidence>
<sequence length="94" mass="10518">MGLNNLEKVLSQTLKESIDQAKRLIIVTDGIFSMRGDYAPLDIISNLSKKYDREFPENILLVVDDSHGIGAYGKTGRGTEEYTRAKGVDVFFSF</sequence>
<dbReference type="InterPro" id="IPR050087">
    <property type="entry name" value="AON_synthase_class-II"/>
</dbReference>
<accession>X1JF45</accession>
<dbReference type="InterPro" id="IPR015424">
    <property type="entry name" value="PyrdxlP-dep_Trfase"/>
</dbReference>
<dbReference type="SUPFAM" id="SSF53383">
    <property type="entry name" value="PLP-dependent transferases"/>
    <property type="match status" value="1"/>
</dbReference>
<dbReference type="InterPro" id="IPR004839">
    <property type="entry name" value="Aminotransferase_I/II_large"/>
</dbReference>